<evidence type="ECO:0000313" key="1">
    <source>
        <dbReference type="EMBL" id="MED6266859.1"/>
    </source>
</evidence>
<name>A0ABU7CYZ2_9TELE</name>
<protein>
    <submittedName>
        <fullName evidence="1">Uncharacterized protein</fullName>
    </submittedName>
</protein>
<organism evidence="1 2">
    <name type="scientific">Characodon lateralis</name>
    <dbReference type="NCBI Taxonomy" id="208331"/>
    <lineage>
        <taxon>Eukaryota</taxon>
        <taxon>Metazoa</taxon>
        <taxon>Chordata</taxon>
        <taxon>Craniata</taxon>
        <taxon>Vertebrata</taxon>
        <taxon>Euteleostomi</taxon>
        <taxon>Actinopterygii</taxon>
        <taxon>Neopterygii</taxon>
        <taxon>Teleostei</taxon>
        <taxon>Neoteleostei</taxon>
        <taxon>Acanthomorphata</taxon>
        <taxon>Ovalentaria</taxon>
        <taxon>Atherinomorphae</taxon>
        <taxon>Cyprinodontiformes</taxon>
        <taxon>Goodeidae</taxon>
        <taxon>Characodon</taxon>
    </lineage>
</organism>
<proteinExistence type="predicted"/>
<accession>A0ABU7CYZ2</accession>
<dbReference type="EMBL" id="JAHUTJ010008519">
    <property type="protein sequence ID" value="MED6266859.1"/>
    <property type="molecule type" value="Genomic_DNA"/>
</dbReference>
<comment type="caution">
    <text evidence="1">The sequence shown here is derived from an EMBL/GenBank/DDBJ whole genome shotgun (WGS) entry which is preliminary data.</text>
</comment>
<sequence length="103" mass="11892">MKGKMYKTVVRLAMLNGLEIVALRKRQETELKEAEMKTLRFSLGLTRMDRIMNEYIRGIAQVRCVGDKARGGDNAALSLMFSTGFRRFNKRRFPGMYDSCFSL</sequence>
<dbReference type="Proteomes" id="UP001352852">
    <property type="component" value="Unassembled WGS sequence"/>
</dbReference>
<gene>
    <name evidence="1" type="ORF">CHARACLAT_006300</name>
</gene>
<evidence type="ECO:0000313" key="2">
    <source>
        <dbReference type="Proteomes" id="UP001352852"/>
    </source>
</evidence>
<keyword evidence="2" id="KW-1185">Reference proteome</keyword>
<reference evidence="1 2" key="1">
    <citation type="submission" date="2021-06" db="EMBL/GenBank/DDBJ databases">
        <authorList>
            <person name="Palmer J.M."/>
        </authorList>
    </citation>
    <scope>NUCLEOTIDE SEQUENCE [LARGE SCALE GENOMIC DNA]</scope>
    <source>
        <strain evidence="1 2">CL_MEX2019</strain>
        <tissue evidence="1">Muscle</tissue>
    </source>
</reference>